<evidence type="ECO:0000313" key="1">
    <source>
        <dbReference type="EMBL" id="USN15248.1"/>
    </source>
</evidence>
<protein>
    <submittedName>
        <fullName evidence="1">Uncharacterized protein</fullName>
    </submittedName>
</protein>
<proteinExistence type="predicted"/>
<gene>
    <name evidence="1" type="ORF">KIKIMORA_01020</name>
</gene>
<evidence type="ECO:0000313" key="2">
    <source>
        <dbReference type="Proteomes" id="UP001056576"/>
    </source>
</evidence>
<accession>A0A9E7SK78</accession>
<organism evidence="1 2">
    <name type="scientific">Brevundimonas phage vB_BpoS-Kikimora</name>
    <dbReference type="NCBI Taxonomy" id="2948601"/>
    <lineage>
        <taxon>Viruses</taxon>
        <taxon>Duplodnaviria</taxon>
        <taxon>Heunggongvirae</taxon>
        <taxon>Uroviricota</taxon>
        <taxon>Caudoviricetes</taxon>
        <taxon>Jeanschmidtviridae</taxon>
        <taxon>Kikimoravirus</taxon>
        <taxon>Kikimoravirus kikimora</taxon>
    </lineage>
</organism>
<reference evidence="1 2" key="1">
    <citation type="submission" date="2022-05" db="EMBL/GenBank/DDBJ databases">
        <authorList>
            <person name="Friedrich I."/>
            <person name="Poehlein A."/>
            <person name="Schneider D."/>
            <person name="Hertel R."/>
            <person name="Daniel R."/>
        </authorList>
    </citation>
    <scope>NUCLEOTIDE SEQUENCE [LARGE SCALE GENOMIC DNA]</scope>
</reference>
<keyword evidence="2" id="KW-1185">Reference proteome</keyword>
<name>A0A9E7SK78_9CAUD</name>
<dbReference type="EMBL" id="ON529857">
    <property type="protein sequence ID" value="USN15248.1"/>
    <property type="molecule type" value="Genomic_DNA"/>
</dbReference>
<sequence>MTDIPLDSAFDDLLSAEPSDSPLAISAWLALEIANRLIGAVRSMDRHSAESVIYEMSRGLETLALRTDPTLIETDALDPADRQSIYTMLDKEDRRTLLRLDEDRPLPSDITQLQSVLTHLVRLGLIAPFPSYALTERGRQIAAGVRKRWPKSQTA</sequence>
<dbReference type="Proteomes" id="UP001056576">
    <property type="component" value="Segment"/>
</dbReference>